<dbReference type="EMBL" id="CP031165">
    <property type="protein sequence ID" value="AXV05494.1"/>
    <property type="molecule type" value="Genomic_DNA"/>
</dbReference>
<protein>
    <submittedName>
        <fullName evidence="1">Uncharacterized protein</fullName>
    </submittedName>
</protein>
<proteinExistence type="predicted"/>
<evidence type="ECO:0000313" key="1">
    <source>
        <dbReference type="EMBL" id="AXV05494.1"/>
    </source>
</evidence>
<dbReference type="KEGG" id="euz:DVS28_a0793"/>
<sequence>MILGVMVWDSDDGFGEVAVGDFVPGSALAGTVEVPARRGWDGPRARGDRAARVV</sequence>
<keyword evidence="2" id="KW-1185">Reference proteome</keyword>
<evidence type="ECO:0000313" key="2">
    <source>
        <dbReference type="Proteomes" id="UP000264006"/>
    </source>
</evidence>
<name>A0A346XTE7_9ACTN</name>
<dbReference type="Proteomes" id="UP000264006">
    <property type="component" value="Chromosome"/>
</dbReference>
<gene>
    <name evidence="1" type="ORF">DVS28_a0793</name>
</gene>
<organism evidence="1 2">
    <name type="scientific">Euzebya pacifica</name>
    <dbReference type="NCBI Taxonomy" id="1608957"/>
    <lineage>
        <taxon>Bacteria</taxon>
        <taxon>Bacillati</taxon>
        <taxon>Actinomycetota</taxon>
        <taxon>Nitriliruptoria</taxon>
        <taxon>Euzebyales</taxon>
    </lineage>
</organism>
<dbReference type="AlphaFoldDB" id="A0A346XTE7"/>
<reference evidence="1 2" key="1">
    <citation type="submission" date="2018-09" db="EMBL/GenBank/DDBJ databases">
        <title>Complete genome sequence of Euzebya sp. DY32-46 isolated from seawater of Pacific Ocean.</title>
        <authorList>
            <person name="Xu L."/>
            <person name="Wu Y.-H."/>
            <person name="Xu X.-W."/>
        </authorList>
    </citation>
    <scope>NUCLEOTIDE SEQUENCE [LARGE SCALE GENOMIC DNA]</scope>
    <source>
        <strain evidence="1 2">DY32-46</strain>
    </source>
</reference>
<accession>A0A346XTE7</accession>